<sequence length="363" mass="39755">MFLTQQSIADHPLLMEHFRELQANRSILAQQHEAMIHANRALMSPNMLHVNSGLVPNQDFWKEIDRQTIQMRDQETGMEIVNDLLRVQTVLPIGKTVKMYQAVGDIADDVAISIDGQAPYSFDHTDYAGDGDPIPVFTAGYGVNWRHAEGQRSVGVDLVLDSRRAKLRKFYKQVVAYALSGSSKVNVDGKAGQGIKNHRNTIKINLGTGAGGVNIDLTTASQADLAAFFTTGALGQAQRSNFVDVYDILWFSPQIMANLNKPATVTIGGTQMLTGGSVLDVIRAFIPAREIQQSYALSGNEFLGYQRRQDVITPLVGMALGDVPLPRPLPQTNFNYQMMSAMGMQITRDGANRSGVVYGANLA</sequence>
<evidence type="ECO:0000313" key="1">
    <source>
        <dbReference type="EMBL" id="WXL23920.1"/>
    </source>
</evidence>
<dbReference type="Proteomes" id="UP001476583">
    <property type="component" value="Chromosome"/>
</dbReference>
<evidence type="ECO:0000313" key="2">
    <source>
        <dbReference type="Proteomes" id="UP001476583"/>
    </source>
</evidence>
<gene>
    <name evidence="1" type="ORF">WG219_11190</name>
</gene>
<accession>A0ABZ2RBV8</accession>
<dbReference type="EMBL" id="CP148074">
    <property type="protein sequence ID" value="WXL23920.1"/>
    <property type="molecule type" value="Genomic_DNA"/>
</dbReference>
<organism evidence="1 2">
    <name type="scientific">Ectopseudomonas mendocina</name>
    <name type="common">Pseudomonas mendocina</name>
    <dbReference type="NCBI Taxonomy" id="300"/>
    <lineage>
        <taxon>Bacteria</taxon>
        <taxon>Pseudomonadati</taxon>
        <taxon>Pseudomonadota</taxon>
        <taxon>Gammaproteobacteria</taxon>
        <taxon>Pseudomonadales</taxon>
        <taxon>Pseudomonadaceae</taxon>
        <taxon>Ectopseudomonas</taxon>
    </lineage>
</organism>
<dbReference type="Pfam" id="PF19774">
    <property type="entry name" value="DUF6260"/>
    <property type="match status" value="1"/>
</dbReference>
<name>A0ABZ2RBV8_ECTME</name>
<proteinExistence type="predicted"/>
<keyword evidence="2" id="KW-1185">Reference proteome</keyword>
<protein>
    <submittedName>
        <fullName evidence="1">Major capsid protein</fullName>
    </submittedName>
</protein>
<reference evidence="1 2" key="1">
    <citation type="submission" date="2024-03" db="EMBL/GenBank/DDBJ databases">
        <title>Complete genome of BD2.</title>
        <authorList>
            <person name="Cao G."/>
        </authorList>
    </citation>
    <scope>NUCLEOTIDE SEQUENCE [LARGE SCALE GENOMIC DNA]</scope>
    <source>
        <strain evidence="1 2">BD2</strain>
    </source>
</reference>
<dbReference type="InterPro" id="IPR046227">
    <property type="entry name" value="DUF6260"/>
</dbReference>